<evidence type="ECO:0000313" key="3">
    <source>
        <dbReference type="Proteomes" id="UP000664132"/>
    </source>
</evidence>
<comment type="caution">
    <text evidence="2">The sequence shown here is derived from an EMBL/GenBank/DDBJ whole genome shotgun (WGS) entry which is preliminary data.</text>
</comment>
<dbReference type="AlphaFoldDB" id="A0A8H7WEC3"/>
<dbReference type="OrthoDB" id="3561643at2759"/>
<gene>
    <name evidence="2" type="ORF">IFR04_003601</name>
</gene>
<dbReference type="EMBL" id="JAFJYH010000037">
    <property type="protein sequence ID" value="KAG4423235.1"/>
    <property type="molecule type" value="Genomic_DNA"/>
</dbReference>
<organism evidence="2 3">
    <name type="scientific">Cadophora malorum</name>
    <dbReference type="NCBI Taxonomy" id="108018"/>
    <lineage>
        <taxon>Eukaryota</taxon>
        <taxon>Fungi</taxon>
        <taxon>Dikarya</taxon>
        <taxon>Ascomycota</taxon>
        <taxon>Pezizomycotina</taxon>
        <taxon>Leotiomycetes</taxon>
        <taxon>Helotiales</taxon>
        <taxon>Ploettnerulaceae</taxon>
        <taxon>Cadophora</taxon>
    </lineage>
</organism>
<sequence>MSDLGKFDLLAEQEKLSASQALLNDVLANQKVHEDGRPAMITARNEVSTLKTKLQAVQNELHKLQASHESASKDHESKKMKWVEHNTLPKRICFCDGDDNASDSGEEDDFEDHEELIRERFDLLLQRNTIKKLAFQMKQKQQYLDRISSRISDRESAIANFVRNTSALTLALEKYNASRENHGLASAQETIKSQAKEIDSMKKNTDLLTKKIMQLTTEVQDQISAHHRQHLLIAPVLMQVRSLEDFKEDKDKTITENMKAAYEEGRKYQYHQMVGPYGAGCAVRGRKLAWISSENDGLIIGLGNKASHYGMALADATLYQASCPSPYRRTKTTEFLKLYGIDPALVWKHRSVQKLLDILDWRGAMKDFCAHSYARSYEATPFRLLSEKLIGAAKGESITTDEVSKLLETPNAIKSYNEMKVSFEEGLKKHNIALDNR</sequence>
<keyword evidence="1" id="KW-0175">Coiled coil</keyword>
<feature type="coiled-coil region" evidence="1">
    <location>
        <begin position="40"/>
        <end position="74"/>
    </location>
</feature>
<dbReference type="Proteomes" id="UP000664132">
    <property type="component" value="Unassembled WGS sequence"/>
</dbReference>
<accession>A0A8H7WEC3</accession>
<name>A0A8H7WEC3_9HELO</name>
<keyword evidence="3" id="KW-1185">Reference proteome</keyword>
<reference evidence="2" key="1">
    <citation type="submission" date="2021-02" db="EMBL/GenBank/DDBJ databases">
        <title>Genome sequence Cadophora malorum strain M34.</title>
        <authorList>
            <person name="Stefanovic E."/>
            <person name="Vu D."/>
            <person name="Scully C."/>
            <person name="Dijksterhuis J."/>
            <person name="Roader J."/>
            <person name="Houbraken J."/>
        </authorList>
    </citation>
    <scope>NUCLEOTIDE SEQUENCE</scope>
    <source>
        <strain evidence="2">M34</strain>
    </source>
</reference>
<evidence type="ECO:0000313" key="2">
    <source>
        <dbReference type="EMBL" id="KAG4423235.1"/>
    </source>
</evidence>
<evidence type="ECO:0000256" key="1">
    <source>
        <dbReference type="SAM" id="Coils"/>
    </source>
</evidence>
<protein>
    <submittedName>
        <fullName evidence="2">Uncharacterized protein</fullName>
    </submittedName>
</protein>
<proteinExistence type="predicted"/>